<evidence type="ECO:0000256" key="11">
    <source>
        <dbReference type="ARBA" id="ARBA00023128"/>
    </source>
</evidence>
<comment type="subcellular location">
    <subcellularLocation>
        <location evidence="15">Cell membrane</location>
        <location evidence="15">Sarcolemma</location>
        <topology evidence="15">Single-pass type IV membrane protein</topology>
    </subcellularLocation>
    <subcellularLocation>
        <location evidence="1">Cytoplasm</location>
        <location evidence="1">Cytoskeleton</location>
        <location evidence="1">Microtubule organizing center</location>
        <location evidence="1">Centrosome</location>
    </subcellularLocation>
    <subcellularLocation>
        <location evidence="3">Endoplasmic reticulum membrane</location>
        <topology evidence="3">Single-pass membrane protein</topology>
    </subcellularLocation>
    <subcellularLocation>
        <location evidence="2">Mitochondrion membrane</location>
        <topology evidence="2">Single-pass membrane protein</topology>
    </subcellularLocation>
</comment>
<evidence type="ECO:0000256" key="15">
    <source>
        <dbReference type="ARBA" id="ARBA00060409"/>
    </source>
</evidence>
<evidence type="ECO:0000313" key="21">
    <source>
        <dbReference type="Proteomes" id="UP001054945"/>
    </source>
</evidence>
<evidence type="ECO:0000256" key="8">
    <source>
        <dbReference type="ARBA" id="ARBA00022824"/>
    </source>
</evidence>
<dbReference type="InterPro" id="IPR051176">
    <property type="entry name" value="Cent_Immune-Sig_Mod"/>
</dbReference>
<evidence type="ECO:0000259" key="19">
    <source>
        <dbReference type="PROSITE" id="PS50006"/>
    </source>
</evidence>
<reference evidence="20 21" key="1">
    <citation type="submission" date="2021-06" db="EMBL/GenBank/DDBJ databases">
        <title>Caerostris extrusa draft genome.</title>
        <authorList>
            <person name="Kono N."/>
            <person name="Arakawa K."/>
        </authorList>
    </citation>
    <scope>NUCLEOTIDE SEQUENCE [LARGE SCALE GENOMIC DNA]</scope>
</reference>
<dbReference type="GO" id="GO:0005813">
    <property type="term" value="C:centrosome"/>
    <property type="evidence" value="ECO:0007669"/>
    <property type="project" value="UniProtKB-SubCell"/>
</dbReference>
<keyword evidence="8" id="KW-0256">Endoplasmic reticulum</keyword>
<feature type="non-terminal residue" evidence="20">
    <location>
        <position position="173"/>
    </location>
</feature>
<evidence type="ECO:0000256" key="9">
    <source>
        <dbReference type="ARBA" id="ARBA00022989"/>
    </source>
</evidence>
<keyword evidence="12" id="KW-0472">Membrane</keyword>
<evidence type="ECO:0000256" key="4">
    <source>
        <dbReference type="ARBA" id="ARBA00022475"/>
    </source>
</evidence>
<dbReference type="SMART" id="SM00240">
    <property type="entry name" value="FHA"/>
    <property type="match status" value="1"/>
</dbReference>
<keyword evidence="7" id="KW-0812">Transmembrane</keyword>
<evidence type="ECO:0000256" key="14">
    <source>
        <dbReference type="ARBA" id="ARBA00057671"/>
    </source>
</evidence>
<evidence type="ECO:0000256" key="1">
    <source>
        <dbReference type="ARBA" id="ARBA00004300"/>
    </source>
</evidence>
<dbReference type="PROSITE" id="PS50006">
    <property type="entry name" value="FHA_DOMAIN"/>
    <property type="match status" value="1"/>
</dbReference>
<dbReference type="GO" id="GO:0031966">
    <property type="term" value="C:mitochondrial membrane"/>
    <property type="evidence" value="ECO:0007669"/>
    <property type="project" value="UniProtKB-SubCell"/>
</dbReference>
<comment type="function">
    <text evidence="14">Associates with the striatin-interacting phosphatase and kinase (STRIPAK) core complex, forming the extended (SIKE1:SLMAP)STRIPAK complex. The (SIKE1:SLMAP)STRIPAK complex dephosphorylates STK3 leading to the inhibition of Hippo signaling and the control of cell growth. May play a role during myoblast fusion.</text>
</comment>
<dbReference type="FunFam" id="2.60.200.20:FF:000003">
    <property type="entry name" value="sarcolemmal membrane-associated protein isoform X2"/>
    <property type="match status" value="1"/>
</dbReference>
<comment type="subunit">
    <text evidence="17">Homodimer. Interacts with myosin. Interacts with SIKE1 and both associate with the STRIPAK core complex composed of PP2A catalytic and scaffolding subunits, the striatins (PP2A regulatory subunits), the striatin-associated proteins MOB4, STRIP1 and STRIP2, PDCD10 and members of the STE20 kinases, such as STK24 and STK26. Interacts (via FHA domain) with STK3 (when phosphorylated); the interaction associates STK3 with the STRIPAK complex.</text>
</comment>
<evidence type="ECO:0000256" key="5">
    <source>
        <dbReference type="ARBA" id="ARBA00022490"/>
    </source>
</evidence>
<evidence type="ECO:0000256" key="13">
    <source>
        <dbReference type="ARBA" id="ARBA00023212"/>
    </source>
</evidence>
<protein>
    <recommendedName>
        <fullName evidence="18">Sarcolemmal membrane-associated protein</fullName>
    </recommendedName>
</protein>
<accession>A0AAV4M5F7</accession>
<evidence type="ECO:0000256" key="18">
    <source>
        <dbReference type="ARBA" id="ARBA00074026"/>
    </source>
</evidence>
<gene>
    <name evidence="20" type="primary">SLMAP</name>
    <name evidence="20" type="ORF">CEXT_789501</name>
</gene>
<dbReference type="AlphaFoldDB" id="A0AAV4M5F7"/>
<dbReference type="PANTHER" id="PTHR15715">
    <property type="entry name" value="CENTROSOMAL PROTEIN OF 170 KDA"/>
    <property type="match status" value="1"/>
</dbReference>
<keyword evidence="9" id="KW-1133">Transmembrane helix</keyword>
<dbReference type="SUPFAM" id="SSF49879">
    <property type="entry name" value="SMAD/FHA domain"/>
    <property type="match status" value="1"/>
</dbReference>
<name>A0AAV4M5F7_CAEEX</name>
<keyword evidence="6" id="KW-0597">Phosphoprotein</keyword>
<dbReference type="Proteomes" id="UP001054945">
    <property type="component" value="Unassembled WGS sequence"/>
</dbReference>
<keyword evidence="4" id="KW-1003">Cell membrane</keyword>
<keyword evidence="13" id="KW-0206">Cytoskeleton</keyword>
<evidence type="ECO:0000313" key="20">
    <source>
        <dbReference type="EMBL" id="GIX67614.1"/>
    </source>
</evidence>
<dbReference type="PANTHER" id="PTHR15715:SF37">
    <property type="entry name" value="LD47843P"/>
    <property type="match status" value="1"/>
</dbReference>
<keyword evidence="5" id="KW-0963">Cytoplasm</keyword>
<dbReference type="EMBL" id="BPLR01019418">
    <property type="protein sequence ID" value="GIX67614.1"/>
    <property type="molecule type" value="Genomic_DNA"/>
</dbReference>
<feature type="domain" description="FHA" evidence="19">
    <location>
        <begin position="66"/>
        <end position="121"/>
    </location>
</feature>
<dbReference type="Pfam" id="PF00498">
    <property type="entry name" value="FHA"/>
    <property type="match status" value="1"/>
</dbReference>
<evidence type="ECO:0000256" key="6">
    <source>
        <dbReference type="ARBA" id="ARBA00022553"/>
    </source>
</evidence>
<comment type="similarity">
    <text evidence="16">Belongs to the SLMAP family.</text>
</comment>
<evidence type="ECO:0000256" key="17">
    <source>
        <dbReference type="ARBA" id="ARBA00066015"/>
    </source>
</evidence>
<evidence type="ECO:0000256" key="12">
    <source>
        <dbReference type="ARBA" id="ARBA00023136"/>
    </source>
</evidence>
<evidence type="ECO:0000256" key="2">
    <source>
        <dbReference type="ARBA" id="ARBA00004304"/>
    </source>
</evidence>
<evidence type="ECO:0000256" key="16">
    <source>
        <dbReference type="ARBA" id="ARBA00061687"/>
    </source>
</evidence>
<keyword evidence="11" id="KW-0496">Mitochondrion</keyword>
<dbReference type="Gene3D" id="2.60.200.20">
    <property type="match status" value="1"/>
</dbReference>
<dbReference type="InterPro" id="IPR000253">
    <property type="entry name" value="FHA_dom"/>
</dbReference>
<dbReference type="GO" id="GO:0005789">
    <property type="term" value="C:endoplasmic reticulum membrane"/>
    <property type="evidence" value="ECO:0007669"/>
    <property type="project" value="UniProtKB-SubCell"/>
</dbReference>
<evidence type="ECO:0000256" key="7">
    <source>
        <dbReference type="ARBA" id="ARBA00022692"/>
    </source>
</evidence>
<proteinExistence type="inferred from homology"/>
<comment type="caution">
    <text evidence="20">The sequence shown here is derived from an EMBL/GenBank/DDBJ whole genome shotgun (WGS) entry which is preliminary data.</text>
</comment>
<dbReference type="InterPro" id="IPR008984">
    <property type="entry name" value="SMAD_FHA_dom_sf"/>
</dbReference>
<organism evidence="20 21">
    <name type="scientific">Caerostris extrusa</name>
    <name type="common">Bark spider</name>
    <name type="synonym">Caerostris bankana</name>
    <dbReference type="NCBI Taxonomy" id="172846"/>
    <lineage>
        <taxon>Eukaryota</taxon>
        <taxon>Metazoa</taxon>
        <taxon>Ecdysozoa</taxon>
        <taxon>Arthropoda</taxon>
        <taxon>Chelicerata</taxon>
        <taxon>Arachnida</taxon>
        <taxon>Araneae</taxon>
        <taxon>Araneomorphae</taxon>
        <taxon>Entelegynae</taxon>
        <taxon>Araneoidea</taxon>
        <taxon>Araneidae</taxon>
        <taxon>Caerostris</taxon>
    </lineage>
</organism>
<dbReference type="CDD" id="cd22679">
    <property type="entry name" value="FHA_SLMAP"/>
    <property type="match status" value="1"/>
</dbReference>
<sequence>MVVYRKEPNNLDPLTGTTAAQSVEEATNDAGKSANSVSYMVPRAILTSRPNSHPFQERHLLLDQPIKVGRSVARCRPALCNAIFDCKVLSRNHALLWYEDGKFYLQDTKSSNGTFVNNQRLSKSSEESLPREVCSGDIVQFGVDVVENSRKVVHGCIVATLKLYLPDGKKQGP</sequence>
<keyword evidence="10" id="KW-0175">Coiled coil</keyword>
<evidence type="ECO:0000256" key="3">
    <source>
        <dbReference type="ARBA" id="ARBA00004389"/>
    </source>
</evidence>
<keyword evidence="21" id="KW-1185">Reference proteome</keyword>
<dbReference type="GO" id="GO:0042383">
    <property type="term" value="C:sarcolemma"/>
    <property type="evidence" value="ECO:0007669"/>
    <property type="project" value="UniProtKB-SubCell"/>
</dbReference>
<evidence type="ECO:0000256" key="10">
    <source>
        <dbReference type="ARBA" id="ARBA00023054"/>
    </source>
</evidence>